<keyword evidence="1" id="KW-0812">Transmembrane</keyword>
<protein>
    <submittedName>
        <fullName evidence="2">DUF1772 domain-containing protein</fullName>
    </submittedName>
</protein>
<evidence type="ECO:0000256" key="1">
    <source>
        <dbReference type="SAM" id="Phobius"/>
    </source>
</evidence>
<sequence length="157" mass="16362">MITGLLTASAVVVNGLLAGLFFAFVCAVSPAYRRLSDEEFVHGFRAINRAILRPSFLTVFFAAPVTALAAAVVGTVSGAAVDGTAVLLLWVGAAGSLASFLITVTVNVPLNQRLDQAPIDTNADCSVARVGFEATWNRWNLVRCVGNIVAVLALSLG</sequence>
<feature type="transmembrane region" description="Helical" evidence="1">
    <location>
        <begin position="85"/>
        <end position="106"/>
    </location>
</feature>
<gene>
    <name evidence="2" type="ORF">NCCP602_00590</name>
</gene>
<organism evidence="2 3">
    <name type="scientific">Brevibacterium metallidurans</name>
    <dbReference type="NCBI Taxonomy" id="1482676"/>
    <lineage>
        <taxon>Bacteria</taxon>
        <taxon>Bacillati</taxon>
        <taxon>Actinomycetota</taxon>
        <taxon>Actinomycetes</taxon>
        <taxon>Micrococcales</taxon>
        <taxon>Brevibacteriaceae</taxon>
        <taxon>Brevibacterium</taxon>
    </lineage>
</organism>
<dbReference type="InterPro" id="IPR013901">
    <property type="entry name" value="Anthrone_oxy"/>
</dbReference>
<keyword evidence="1" id="KW-1133">Transmembrane helix</keyword>
<comment type="caution">
    <text evidence="2">The sequence shown here is derived from an EMBL/GenBank/DDBJ whole genome shotgun (WGS) entry which is preliminary data.</text>
</comment>
<dbReference type="RefSeq" id="WP_259786694.1">
    <property type="nucleotide sequence ID" value="NZ_BAAAAF010000001.1"/>
</dbReference>
<dbReference type="EMBL" id="BAAAAF010000001">
    <property type="protein sequence ID" value="GAA0034098.1"/>
    <property type="molecule type" value="Genomic_DNA"/>
</dbReference>
<keyword evidence="3" id="KW-1185">Reference proteome</keyword>
<accession>A0ABP3C376</accession>
<name>A0ABP3C376_9MICO</name>
<dbReference type="Pfam" id="PF08592">
    <property type="entry name" value="Anthrone_oxy"/>
    <property type="match status" value="1"/>
</dbReference>
<keyword evidence="1" id="KW-0472">Membrane</keyword>
<evidence type="ECO:0000313" key="3">
    <source>
        <dbReference type="Proteomes" id="UP001498238"/>
    </source>
</evidence>
<proteinExistence type="predicted"/>
<feature type="transmembrane region" description="Helical" evidence="1">
    <location>
        <begin position="50"/>
        <end position="73"/>
    </location>
</feature>
<feature type="transmembrane region" description="Helical" evidence="1">
    <location>
        <begin position="6"/>
        <end position="29"/>
    </location>
</feature>
<reference evidence="2 3" key="1">
    <citation type="submission" date="2024-01" db="EMBL/GenBank/DDBJ databases">
        <title>Characterization of antibiotic resistant novel bacterial strains and their environmental applications.</title>
        <authorList>
            <person name="Manzoor S."/>
            <person name="Abbas S."/>
            <person name="Arshad M."/>
            <person name="Ahmed I."/>
        </authorList>
    </citation>
    <scope>NUCLEOTIDE SEQUENCE [LARGE SCALE GENOMIC DNA]</scope>
    <source>
        <strain evidence="2 3">NCCP-602</strain>
    </source>
</reference>
<dbReference type="Proteomes" id="UP001498238">
    <property type="component" value="Unassembled WGS sequence"/>
</dbReference>
<evidence type="ECO:0000313" key="2">
    <source>
        <dbReference type="EMBL" id="GAA0034098.1"/>
    </source>
</evidence>